<dbReference type="Pfam" id="PF14111">
    <property type="entry name" value="DUF4283"/>
    <property type="match status" value="1"/>
</dbReference>
<dbReference type="PANTHER" id="PTHR33116:SF78">
    <property type="entry name" value="OS12G0587133 PROTEIN"/>
    <property type="match status" value="1"/>
</dbReference>
<protein>
    <submittedName>
        <fullName evidence="3">Putative ribonuclease H protein</fullName>
    </submittedName>
</protein>
<feature type="domain" description="Reverse transcriptase zinc-binding" evidence="1">
    <location>
        <begin position="1020"/>
        <end position="1104"/>
    </location>
</feature>
<evidence type="ECO:0000259" key="2">
    <source>
        <dbReference type="Pfam" id="PF14111"/>
    </source>
</evidence>
<evidence type="ECO:0000313" key="3">
    <source>
        <dbReference type="EMBL" id="RVW82251.1"/>
    </source>
</evidence>
<dbReference type="PANTHER" id="PTHR33116">
    <property type="entry name" value="REVERSE TRANSCRIPTASE ZINC-BINDING DOMAIN-CONTAINING PROTEIN-RELATED-RELATED"/>
    <property type="match status" value="1"/>
</dbReference>
<dbReference type="AlphaFoldDB" id="A0A438HCR5"/>
<evidence type="ECO:0000259" key="1">
    <source>
        <dbReference type="Pfam" id="PF13966"/>
    </source>
</evidence>
<proteinExistence type="predicted"/>
<gene>
    <name evidence="3" type="primary">VvCHDp000001_531</name>
    <name evidence="3" type="ORF">CK203_041731</name>
</gene>
<dbReference type="Proteomes" id="UP000288805">
    <property type="component" value="Unassembled WGS sequence"/>
</dbReference>
<sequence>MVHEANKAGCFLRLGVVDAEEKRYGICILKGKGEKGGWSVMAEVVWDLIASLDLKENKKEESIPKRLQVEMGKRWGNRDRLLVKVKGSKRRESGETGWLMASAWGLKGKLGLAWLEEGQVLLEFEFVEEARRVLTSGKRSVGGIQVDMELWNPRYGGEVKGDEGAHADPLVEERGNARLERCHEQLTRRKGRVGVGGVGPEVGSMGSKGKEKVSEVEIGQRFGPAMSLRKSSGSFLTHLKDFGVQPFGLQLWIAMARLSFNLLKSAGERSWEKAASRLLLLIDRQRASGISFEVWVFIKLGGVLREACQNGILLNYQDAARPSANGNDCWELVEFDGPISVARDSEGGSSQFESQEGMGERALNWEESSLAKFSQILGFSTEGLEKEIMSFLKEMSSSGQRGSVSGCPMILKLLSWNVRGANDSTKRKQLSLSSGSRTWICFAFRRKIIQVLSDKVVRSLRSGKFLDRKALDAFGSVGGILICWDKRSLKLLDWEEGQFSLSCKLRNVENGVVWVFTGVYGPFTREEMECLWEEIGAIGRIWEEPWCIGGDFNIILSQSERSRQGRITSAMRRFAQVVDELGLVDLQLQGGSFTWSGGLNNQSRARLDRFLEVFGSLECNKDAALQQVEYWDRMEGERSLTKEELACKKEAKEGYAKWVDLEETHWRQASRELWLKKGDRNKGYFHLCLQEAGMLELLFYEVEVQAALMDMNGDKASGPDGDFRPISLLGGLYKLLAKVLANGLKKVIGKVVSPYQNRFVTGRQILDASLIANEVIDAWQKRGEKGIISKYSVMVNGVPAGFFSSSKGCAKGTPFLPISLSWGWKSASGFRINLAKSEIIPIGEVEEVDEMAMEIGCRVGQLPAVYLGLPLGVPNKVVSGWNGSTMASMPVYQMSLFRMPKSVARRLEELQRDFLWGGRNLERKAHLVKWEVVCGNKEKGGLGIRKLTLLNKALLGKWIWRFACDKKALWKQVLLAKYGQEDFDWRTKKVVGNLLHELRGHRITLEEDSVFWKEGGNGQFRVKEAYSLLDRPLTIVFPKNKIWVERVPTKIVFFAWEATWGKIMTLDRFQKRGWQLPNRCFLCACEKENVNHILIHCTVARVLWDLVLGLFGVQWAFPETVKEGGGNGLMWQCALLVLIWMIWLEKNSRIFEDTKRSVCKGYILLSILSPTLMTKEFLSPPSKIKSLNYKVAYTGHLGHLCMGVIRDHSGELMNPFSTLFGLGIAIEAKFLTHLEGQPVSYHQESLPDGDPIFL</sequence>
<name>A0A438HCR5_VITVI</name>
<dbReference type="InterPro" id="IPR025558">
    <property type="entry name" value="DUF4283"/>
</dbReference>
<feature type="domain" description="DUF4283" evidence="2">
    <location>
        <begin position="91"/>
        <end position="155"/>
    </location>
</feature>
<comment type="caution">
    <text evidence="3">The sequence shown here is derived from an EMBL/GenBank/DDBJ whole genome shotgun (WGS) entry which is preliminary data.</text>
</comment>
<dbReference type="InterPro" id="IPR036691">
    <property type="entry name" value="Endo/exonu/phosph_ase_sf"/>
</dbReference>
<accession>A0A438HCR5</accession>
<dbReference type="Pfam" id="PF13966">
    <property type="entry name" value="zf-RVT"/>
    <property type="match status" value="1"/>
</dbReference>
<dbReference type="EMBL" id="QGNW01000242">
    <property type="protein sequence ID" value="RVW82251.1"/>
    <property type="molecule type" value="Genomic_DNA"/>
</dbReference>
<dbReference type="InterPro" id="IPR026960">
    <property type="entry name" value="RVT-Znf"/>
</dbReference>
<reference evidence="3 4" key="1">
    <citation type="journal article" date="2018" name="PLoS Genet.">
        <title>Population sequencing reveals clonal diversity and ancestral inbreeding in the grapevine cultivar Chardonnay.</title>
        <authorList>
            <person name="Roach M.J."/>
            <person name="Johnson D.L."/>
            <person name="Bohlmann J."/>
            <person name="van Vuuren H.J."/>
            <person name="Jones S.J."/>
            <person name="Pretorius I.S."/>
            <person name="Schmidt S.A."/>
            <person name="Borneman A.R."/>
        </authorList>
    </citation>
    <scope>NUCLEOTIDE SEQUENCE [LARGE SCALE GENOMIC DNA]</scope>
    <source>
        <strain evidence="4">cv. Chardonnay</strain>
        <tissue evidence="3">Leaf</tissue>
    </source>
</reference>
<organism evidence="3 4">
    <name type="scientific">Vitis vinifera</name>
    <name type="common">Grape</name>
    <dbReference type="NCBI Taxonomy" id="29760"/>
    <lineage>
        <taxon>Eukaryota</taxon>
        <taxon>Viridiplantae</taxon>
        <taxon>Streptophyta</taxon>
        <taxon>Embryophyta</taxon>
        <taxon>Tracheophyta</taxon>
        <taxon>Spermatophyta</taxon>
        <taxon>Magnoliopsida</taxon>
        <taxon>eudicotyledons</taxon>
        <taxon>Gunneridae</taxon>
        <taxon>Pentapetalae</taxon>
        <taxon>rosids</taxon>
        <taxon>Vitales</taxon>
        <taxon>Vitaceae</taxon>
        <taxon>Viteae</taxon>
        <taxon>Vitis</taxon>
    </lineage>
</organism>
<dbReference type="Gene3D" id="3.60.10.10">
    <property type="entry name" value="Endonuclease/exonuclease/phosphatase"/>
    <property type="match status" value="1"/>
</dbReference>
<evidence type="ECO:0000313" key="4">
    <source>
        <dbReference type="Proteomes" id="UP000288805"/>
    </source>
</evidence>
<dbReference type="SUPFAM" id="SSF56219">
    <property type="entry name" value="DNase I-like"/>
    <property type="match status" value="1"/>
</dbReference>